<dbReference type="EMBL" id="BAAAGS010000067">
    <property type="protein sequence ID" value="GAA0555531.1"/>
    <property type="molecule type" value="Genomic_DNA"/>
</dbReference>
<name>A0ABP3NWT9_SACER</name>
<evidence type="ECO:0000313" key="2">
    <source>
        <dbReference type="Proteomes" id="UP001500729"/>
    </source>
</evidence>
<organism evidence="1 2">
    <name type="scientific">Saccharopolyspora erythraea</name>
    <name type="common">Streptomyces erythraeus</name>
    <dbReference type="NCBI Taxonomy" id="1836"/>
    <lineage>
        <taxon>Bacteria</taxon>
        <taxon>Bacillati</taxon>
        <taxon>Actinomycetota</taxon>
        <taxon>Actinomycetes</taxon>
        <taxon>Pseudonocardiales</taxon>
        <taxon>Pseudonocardiaceae</taxon>
        <taxon>Saccharopolyspora</taxon>
    </lineage>
</organism>
<accession>A0ABP3NWT9</accession>
<dbReference type="RefSeq" id="WP_009949380.1">
    <property type="nucleotide sequence ID" value="NZ_BAAAGS010000067.1"/>
</dbReference>
<sequence length="94" mass="10402">MTGESVKVLPMGTGEYAAEVHEGDQTTEHRVLVPRALVDELDVPAPDEQALVAESIKYLLERSPVTSLPHDVDLDAVRREHGDFLPEVRARMQA</sequence>
<keyword evidence="2" id="KW-1185">Reference proteome</keyword>
<gene>
    <name evidence="1" type="ORF">GCM10009533_61730</name>
</gene>
<comment type="caution">
    <text evidence="1">The sequence shown here is derived from an EMBL/GenBank/DDBJ whole genome shotgun (WGS) entry which is preliminary data.</text>
</comment>
<protein>
    <submittedName>
        <fullName evidence="1">Uncharacterized protein</fullName>
    </submittedName>
</protein>
<proteinExistence type="predicted"/>
<dbReference type="Proteomes" id="UP001500729">
    <property type="component" value="Unassembled WGS sequence"/>
</dbReference>
<reference evidence="2" key="1">
    <citation type="journal article" date="2019" name="Int. J. Syst. Evol. Microbiol.">
        <title>The Global Catalogue of Microorganisms (GCM) 10K type strain sequencing project: providing services to taxonomists for standard genome sequencing and annotation.</title>
        <authorList>
            <consortium name="The Broad Institute Genomics Platform"/>
            <consortium name="The Broad Institute Genome Sequencing Center for Infectious Disease"/>
            <person name="Wu L."/>
            <person name="Ma J."/>
        </authorList>
    </citation>
    <scope>NUCLEOTIDE SEQUENCE [LARGE SCALE GENOMIC DNA]</scope>
    <source>
        <strain evidence="2">JCM 10303</strain>
    </source>
</reference>
<evidence type="ECO:0000313" key="1">
    <source>
        <dbReference type="EMBL" id="GAA0555531.1"/>
    </source>
</evidence>